<dbReference type="AlphaFoldDB" id="A0AAU9DDV8"/>
<dbReference type="Pfam" id="PF00226">
    <property type="entry name" value="DnaJ"/>
    <property type="match status" value="1"/>
</dbReference>
<protein>
    <recommendedName>
        <fullName evidence="1">J domain-containing protein</fullName>
    </recommendedName>
</protein>
<dbReference type="Proteomes" id="UP001321582">
    <property type="component" value="Chromosome"/>
</dbReference>
<dbReference type="PRINTS" id="PR00625">
    <property type="entry name" value="JDOMAIN"/>
</dbReference>
<evidence type="ECO:0000313" key="3">
    <source>
        <dbReference type="Proteomes" id="UP001321582"/>
    </source>
</evidence>
<dbReference type="RefSeq" id="WP_307905295.1">
    <property type="nucleotide sequence ID" value="NZ_AP027059.1"/>
</dbReference>
<dbReference type="EMBL" id="AP027059">
    <property type="protein sequence ID" value="BDU50363.1"/>
    <property type="molecule type" value="Genomic_DNA"/>
</dbReference>
<organism evidence="2 3">
    <name type="scientific">Haliovirga abyssi</name>
    <dbReference type="NCBI Taxonomy" id="2996794"/>
    <lineage>
        <taxon>Bacteria</taxon>
        <taxon>Fusobacteriati</taxon>
        <taxon>Fusobacteriota</taxon>
        <taxon>Fusobacteriia</taxon>
        <taxon>Fusobacteriales</taxon>
        <taxon>Haliovirgaceae</taxon>
        <taxon>Haliovirga</taxon>
    </lineage>
</organism>
<feature type="domain" description="J" evidence="1">
    <location>
        <begin position="9"/>
        <end position="75"/>
    </location>
</feature>
<accession>A0AAU9DDV8</accession>
<dbReference type="SMART" id="SM00271">
    <property type="entry name" value="DnaJ"/>
    <property type="match status" value="1"/>
</dbReference>
<dbReference type="KEGG" id="haby:HLVA_09320"/>
<gene>
    <name evidence="2" type="ORF">HLVA_09320</name>
</gene>
<name>A0AAU9DDV8_9FUSO</name>
<evidence type="ECO:0000259" key="1">
    <source>
        <dbReference type="PROSITE" id="PS50076"/>
    </source>
</evidence>
<keyword evidence="3" id="KW-1185">Reference proteome</keyword>
<dbReference type="SUPFAM" id="SSF46565">
    <property type="entry name" value="Chaperone J-domain"/>
    <property type="match status" value="1"/>
</dbReference>
<dbReference type="PROSITE" id="PS50076">
    <property type="entry name" value="DNAJ_2"/>
    <property type="match status" value="1"/>
</dbReference>
<evidence type="ECO:0000313" key="2">
    <source>
        <dbReference type="EMBL" id="BDU50363.1"/>
    </source>
</evidence>
<dbReference type="CDD" id="cd06257">
    <property type="entry name" value="DnaJ"/>
    <property type="match status" value="1"/>
</dbReference>
<sequence length="94" mass="11741">MDIYKKYLEAIKILELPLKFNLKILKKRYKDMIKMYHPDLNNDEEMELKIHEIKEAYEILLSYFENYKLNFEKDNFKLSPKELYEKKLMNDWKI</sequence>
<dbReference type="Gene3D" id="1.10.287.110">
    <property type="entry name" value="DnaJ domain"/>
    <property type="match status" value="1"/>
</dbReference>
<dbReference type="InterPro" id="IPR001623">
    <property type="entry name" value="DnaJ_domain"/>
</dbReference>
<reference evidence="2 3" key="1">
    <citation type="submission" date="2022-11" db="EMBL/GenBank/DDBJ databases">
        <title>Haliovirga abyssi gen. nov., sp. nov., a mesophilic fermentative bacterium isolated from the Iheya North hydrothermal field and the proposal of Haliovirgaceae fam. nov.</title>
        <authorList>
            <person name="Miyazaki U."/>
            <person name="Tame A."/>
            <person name="Miyazaki J."/>
            <person name="Takai K."/>
            <person name="Sawayama S."/>
            <person name="Kitajima M."/>
            <person name="Okamoto A."/>
            <person name="Nakagawa S."/>
        </authorList>
    </citation>
    <scope>NUCLEOTIDE SEQUENCE [LARGE SCALE GENOMIC DNA]</scope>
    <source>
        <strain evidence="2 3">IC12</strain>
    </source>
</reference>
<dbReference type="InterPro" id="IPR036869">
    <property type="entry name" value="J_dom_sf"/>
</dbReference>
<proteinExistence type="predicted"/>